<evidence type="ECO:0000256" key="1">
    <source>
        <dbReference type="SAM" id="MobiDB-lite"/>
    </source>
</evidence>
<evidence type="ECO:0000313" key="5">
    <source>
        <dbReference type="Proteomes" id="UP000254236"/>
    </source>
</evidence>
<evidence type="ECO:0000313" key="6">
    <source>
        <dbReference type="Proteomes" id="UP000282185"/>
    </source>
</evidence>
<evidence type="ECO:0000256" key="2">
    <source>
        <dbReference type="SAM" id="Phobius"/>
    </source>
</evidence>
<feature type="compositionally biased region" description="Basic and acidic residues" evidence="1">
    <location>
        <begin position="71"/>
        <end position="87"/>
    </location>
</feature>
<dbReference type="Proteomes" id="UP000254236">
    <property type="component" value="Chromosome"/>
</dbReference>
<keyword evidence="2" id="KW-0472">Membrane</keyword>
<dbReference type="OrthoDB" id="4794530at2"/>
<evidence type="ECO:0000313" key="4">
    <source>
        <dbReference type="EMBL" id="RRR24893.1"/>
    </source>
</evidence>
<accession>A0A345YPM2</accession>
<reference evidence="4 6" key="2">
    <citation type="submission" date="2018-08" db="EMBL/GenBank/DDBJ databases">
        <title>Brachybacterium saurashtrense DSM 23186.</title>
        <authorList>
            <person name="Li Y."/>
        </authorList>
    </citation>
    <scope>NUCLEOTIDE SEQUENCE [LARGE SCALE GENOMIC DNA]</scope>
    <source>
        <strain evidence="4 6">DSM 23186</strain>
    </source>
</reference>
<keyword evidence="2" id="KW-1133">Transmembrane helix</keyword>
<feature type="region of interest" description="Disordered" evidence="1">
    <location>
        <begin position="61"/>
        <end position="87"/>
    </location>
</feature>
<evidence type="ECO:0000313" key="3">
    <source>
        <dbReference type="EMBL" id="AXK45874.1"/>
    </source>
</evidence>
<gene>
    <name evidence="3" type="ORF">DWV08_09790</name>
    <name evidence="4" type="ORF">DXU92_01535</name>
</gene>
<name>A0A345YPM2_9MICO</name>
<dbReference type="RefSeq" id="WP_115413615.1">
    <property type="nucleotide sequence ID" value="NZ_CP031356.1"/>
</dbReference>
<keyword evidence="2" id="KW-0812">Transmembrane</keyword>
<proteinExistence type="predicted"/>
<reference evidence="3 5" key="1">
    <citation type="submission" date="2018-07" db="EMBL/GenBank/DDBJ databases">
        <title>Brachybacterium saurashtrense DSM 23186 genome sequence.</title>
        <authorList>
            <person name="Guo L."/>
        </authorList>
    </citation>
    <scope>NUCLEOTIDE SEQUENCE [LARGE SCALE GENOMIC DNA]</scope>
    <source>
        <strain evidence="3 5">DSM 23186</strain>
    </source>
</reference>
<dbReference type="AlphaFoldDB" id="A0A345YPM2"/>
<organism evidence="4 6">
    <name type="scientific">Brachybacterium saurashtrense</name>
    <dbReference type="NCBI Taxonomy" id="556288"/>
    <lineage>
        <taxon>Bacteria</taxon>
        <taxon>Bacillati</taxon>
        <taxon>Actinomycetota</taxon>
        <taxon>Actinomycetes</taxon>
        <taxon>Micrococcales</taxon>
        <taxon>Dermabacteraceae</taxon>
        <taxon>Brachybacterium</taxon>
    </lineage>
</organism>
<protein>
    <recommendedName>
        <fullName evidence="7">Glycine zipper family protein</fullName>
    </recommendedName>
</protein>
<dbReference type="EMBL" id="QSWH01000001">
    <property type="protein sequence ID" value="RRR24893.1"/>
    <property type="molecule type" value="Genomic_DNA"/>
</dbReference>
<evidence type="ECO:0008006" key="7">
    <source>
        <dbReference type="Google" id="ProtNLM"/>
    </source>
</evidence>
<sequence>MSHPSRRRFDATWLPFGMMIGFVVGIGTGLAVIENLLVGAVIGVLVGAALGAVLGLRGGDRTVDDEDELDERYRREHGDPRPRGPEQ</sequence>
<feature type="transmembrane region" description="Helical" evidence="2">
    <location>
        <begin position="12"/>
        <end position="30"/>
    </location>
</feature>
<keyword evidence="5" id="KW-1185">Reference proteome</keyword>
<dbReference type="KEGG" id="bsau:DWV08_09790"/>
<feature type="transmembrane region" description="Helical" evidence="2">
    <location>
        <begin position="36"/>
        <end position="56"/>
    </location>
</feature>
<dbReference type="Proteomes" id="UP000282185">
    <property type="component" value="Unassembled WGS sequence"/>
</dbReference>
<dbReference type="EMBL" id="CP031356">
    <property type="protein sequence ID" value="AXK45874.1"/>
    <property type="molecule type" value="Genomic_DNA"/>
</dbReference>